<dbReference type="EMBL" id="VUJU01006208">
    <property type="protein sequence ID" value="KAF0749148.1"/>
    <property type="molecule type" value="Genomic_DNA"/>
</dbReference>
<name>A0A6G0Y533_APHCR</name>
<dbReference type="PANTHER" id="PTHR33053:SF24">
    <property type="entry name" value="TRANSPOSASE DOMAIN-CONTAINING PROTEIN"/>
    <property type="match status" value="1"/>
</dbReference>
<dbReference type="OrthoDB" id="10015795at2759"/>
<dbReference type="InterPro" id="IPR032071">
    <property type="entry name" value="DUF4806"/>
</dbReference>
<accession>A0A6G0Y533</accession>
<evidence type="ECO:0000256" key="2">
    <source>
        <dbReference type="SAM" id="MobiDB-lite"/>
    </source>
</evidence>
<feature type="compositionally biased region" description="Acidic residues" evidence="2">
    <location>
        <begin position="684"/>
        <end position="699"/>
    </location>
</feature>
<feature type="non-terminal residue" evidence="4">
    <location>
        <position position="1"/>
    </location>
</feature>
<keyword evidence="1" id="KW-0175">Coiled coil</keyword>
<organism evidence="4 5">
    <name type="scientific">Aphis craccivora</name>
    <name type="common">Cowpea aphid</name>
    <dbReference type="NCBI Taxonomy" id="307492"/>
    <lineage>
        <taxon>Eukaryota</taxon>
        <taxon>Metazoa</taxon>
        <taxon>Ecdysozoa</taxon>
        <taxon>Arthropoda</taxon>
        <taxon>Hexapoda</taxon>
        <taxon>Insecta</taxon>
        <taxon>Pterygota</taxon>
        <taxon>Neoptera</taxon>
        <taxon>Paraneoptera</taxon>
        <taxon>Hemiptera</taxon>
        <taxon>Sternorrhyncha</taxon>
        <taxon>Aphidomorpha</taxon>
        <taxon>Aphidoidea</taxon>
        <taxon>Aphididae</taxon>
        <taxon>Aphidini</taxon>
        <taxon>Aphis</taxon>
        <taxon>Aphis</taxon>
    </lineage>
</organism>
<feature type="coiled-coil region" evidence="1">
    <location>
        <begin position="637"/>
        <end position="664"/>
    </location>
</feature>
<evidence type="ECO:0000313" key="4">
    <source>
        <dbReference type="EMBL" id="KAF0749148.1"/>
    </source>
</evidence>
<evidence type="ECO:0000259" key="3">
    <source>
        <dbReference type="Pfam" id="PF16064"/>
    </source>
</evidence>
<dbReference type="Proteomes" id="UP000478052">
    <property type="component" value="Unassembled WGS sequence"/>
</dbReference>
<dbReference type="PANTHER" id="PTHR33053">
    <property type="entry name" value="PROTEIN, PUTATIVE-RELATED"/>
    <property type="match status" value="1"/>
</dbReference>
<feature type="domain" description="DUF4806" evidence="3">
    <location>
        <begin position="825"/>
        <end position="895"/>
    </location>
</feature>
<sequence>LKMHGSSSYRTKRRRITDELLALVSSSESCDDDHDGGTLNIITNTLTNNIQEPPVIPALEKNILKEIGSTQSIHNNFFENKDYNLQETVNENSRSLLKCKSTKITNLRNVEPKGFYYHFSSSAGIIKCSSIFAFPDIIKIAVGVDGLPLSKSSSSQFWPILAYIVPNHQHVFPIGIYYGHEKPQCSDDYLKDFISEAVFLTSNAKAFLLKIKGHSGFFSCTRCTIEGEYRQNRKHEEHHSSSTTSNICSISNVDAVKSFSVDYMHLVCLGVMRKLIHLWMGNTKGPVNTRLPSWKVNQISSALHNIRKKNITKDFSRKPRALVEISRWKATELRQFLLYTGIIVLKNKLSDNCYQHFLTLSISMRILLSPNLKKLVNYAQKLLDYFVKTFEQLYGSHLISHNVHGLLHLTEDYKRYGPLDNCSTFPFENYMKNLKKMLRKHDKPLQQVKKRYEEQSYCINKENFTKDKFVLTSLNPDCYVLTEQGDVVKIDSIIKSNEKDIDTITGRMYMTKENFFESPLHSSKIDIFVVKNLSEQKRDWKKLDIKCKLLFLEFENQQIAIMWRVVNFEEDNTVDVVPDFWFKNGYCEWPNKTNRMDAKTSIKRRMKPDEIHFTKFKARSLLTNIATFQEAESKAMKAQVTSELSSNEDEINNATRKRKIIENDKSLKTNTVVSQLAKPPTYFEESEPESTADDSDEDTTYTPAISFDSLFCVSNETGSIESKAESTEKKKNYHATSDNQDVAINKKLPQHDLFISPSTAAENDTDNQSFKKFVKRSLTTLKYDVENVHRRIDGLETVLEKIHDKLSGESNNSFITIEEDILIVVNDDNDLMILEDKLTNDSLYYSIVIKTLSRFSSNSLAETIRKIMQKMFSDTLLMKFSYIGVKGKSPFSTLQCCGVIFDAVRSIKKYADVPNIDIEKPLKSWMAQAAQREKIKIQKSSQDLLINENN</sequence>
<feature type="region of interest" description="Disordered" evidence="2">
    <location>
        <begin position="671"/>
        <end position="699"/>
    </location>
</feature>
<reference evidence="4 5" key="1">
    <citation type="submission" date="2019-08" db="EMBL/GenBank/DDBJ databases">
        <title>Whole genome of Aphis craccivora.</title>
        <authorList>
            <person name="Voronova N.V."/>
            <person name="Shulinski R.S."/>
            <person name="Bandarenka Y.V."/>
            <person name="Zhorov D.G."/>
            <person name="Warner D."/>
        </authorList>
    </citation>
    <scope>NUCLEOTIDE SEQUENCE [LARGE SCALE GENOMIC DNA]</scope>
    <source>
        <strain evidence="4">180601</strain>
        <tissue evidence="4">Whole Body</tissue>
    </source>
</reference>
<dbReference type="AlphaFoldDB" id="A0A6G0Y533"/>
<evidence type="ECO:0000256" key="1">
    <source>
        <dbReference type="SAM" id="Coils"/>
    </source>
</evidence>
<comment type="caution">
    <text evidence="4">The sequence shown here is derived from an EMBL/GenBank/DDBJ whole genome shotgun (WGS) entry which is preliminary data.</text>
</comment>
<keyword evidence="5" id="KW-1185">Reference proteome</keyword>
<feature type="region of interest" description="Disordered" evidence="2">
    <location>
        <begin position="721"/>
        <end position="742"/>
    </location>
</feature>
<evidence type="ECO:0000313" key="5">
    <source>
        <dbReference type="Proteomes" id="UP000478052"/>
    </source>
</evidence>
<gene>
    <name evidence="4" type="ORF">FWK35_00024220</name>
</gene>
<dbReference type="Pfam" id="PF16064">
    <property type="entry name" value="DUF4806"/>
    <property type="match status" value="1"/>
</dbReference>
<proteinExistence type="predicted"/>
<protein>
    <recommendedName>
        <fullName evidence="3">DUF4806 domain-containing protein</fullName>
    </recommendedName>
</protein>